<dbReference type="PATRIC" id="fig|1028800.3.peg.3148"/>
<dbReference type="eggNOG" id="COG0596">
    <property type="taxonomic scope" value="Bacteria"/>
</dbReference>
<dbReference type="KEGG" id="ngg:RG540_CH31050"/>
<evidence type="ECO:0000313" key="2">
    <source>
        <dbReference type="EMBL" id="CDN49269.1"/>
    </source>
</evidence>
<dbReference type="InterPro" id="IPR052897">
    <property type="entry name" value="Sec-Metab_Biosynth_Hydrolase"/>
</dbReference>
<evidence type="ECO:0000259" key="1">
    <source>
        <dbReference type="Pfam" id="PF12697"/>
    </source>
</evidence>
<dbReference type="HOGENOM" id="CLU_046066_3_2_5"/>
<dbReference type="PANTHER" id="PTHR37017:SF11">
    <property type="entry name" value="ESTERASE_LIPASE_THIOESTERASE DOMAIN-CONTAINING PROTEIN"/>
    <property type="match status" value="1"/>
</dbReference>
<dbReference type="SUPFAM" id="SSF53474">
    <property type="entry name" value="alpha/beta-Hydrolases"/>
    <property type="match status" value="1"/>
</dbReference>
<dbReference type="AlphaFoldDB" id="A0A068STS8"/>
<dbReference type="InterPro" id="IPR000073">
    <property type="entry name" value="AB_hydrolase_1"/>
</dbReference>
<dbReference type="EMBL" id="HG938353">
    <property type="protein sequence ID" value="CDN49269.1"/>
    <property type="molecule type" value="Genomic_DNA"/>
</dbReference>
<reference evidence="3" key="1">
    <citation type="journal article" date="2014" name="BMC Genomics">
        <title>Genome sequencing of two Neorhizobium galegae strains reveals a noeT gene responsible for the unusual acetylation of the nodulation factors.</title>
        <authorList>
            <person name="Osterman J."/>
            <person name="Marsh J."/>
            <person name="Laine P.K."/>
            <person name="Zeng Z."/>
            <person name="Alatalo E."/>
            <person name="Sullivan J.T."/>
            <person name="Young J.P."/>
            <person name="Thomas-Oates J."/>
            <person name="Paulin L."/>
            <person name="Lindstrom K."/>
        </authorList>
    </citation>
    <scope>NUCLEOTIDE SEQUENCE [LARGE SCALE GENOMIC DNA]</scope>
    <source>
        <strain evidence="3">HAMBI 540</strain>
    </source>
</reference>
<gene>
    <name evidence="2" type="ORF">RG540_CH31050</name>
</gene>
<keyword evidence="3" id="KW-1185">Reference proteome</keyword>
<evidence type="ECO:0000313" key="3">
    <source>
        <dbReference type="Proteomes" id="UP000028181"/>
    </source>
</evidence>
<dbReference type="OrthoDB" id="9814966at2"/>
<dbReference type="Proteomes" id="UP000028181">
    <property type="component" value="Chromosome I"/>
</dbReference>
<dbReference type="PANTHER" id="PTHR37017">
    <property type="entry name" value="AB HYDROLASE-1 DOMAIN-CONTAINING PROTEIN-RELATED"/>
    <property type="match status" value="1"/>
</dbReference>
<protein>
    <submittedName>
        <fullName evidence="2">Salicylate esterase</fullName>
    </submittedName>
</protein>
<dbReference type="GeneID" id="24259627"/>
<dbReference type="InterPro" id="IPR029058">
    <property type="entry name" value="AB_hydrolase_fold"/>
</dbReference>
<feature type="domain" description="AB hydrolase-1" evidence="1">
    <location>
        <begin position="6"/>
        <end position="229"/>
    </location>
</feature>
<accession>A0A068STS8</accession>
<dbReference type="RefSeq" id="WP_038589538.1">
    <property type="nucleotide sequence ID" value="NZ_HG938353.1"/>
</dbReference>
<dbReference type="Pfam" id="PF12697">
    <property type="entry name" value="Abhydrolase_6"/>
    <property type="match status" value="1"/>
</dbReference>
<organism evidence="2 3">
    <name type="scientific">Neorhizobium galegae bv. orientalis str. HAMBI 540</name>
    <dbReference type="NCBI Taxonomy" id="1028800"/>
    <lineage>
        <taxon>Bacteria</taxon>
        <taxon>Pseudomonadati</taxon>
        <taxon>Pseudomonadota</taxon>
        <taxon>Alphaproteobacteria</taxon>
        <taxon>Hyphomicrobiales</taxon>
        <taxon>Rhizobiaceae</taxon>
        <taxon>Rhizobium/Agrobacterium group</taxon>
        <taxon>Neorhizobium</taxon>
    </lineage>
</organism>
<proteinExistence type="predicted"/>
<sequence length="236" mass="25452">MASRKIVLVQGAWGSSASWTPVADILRGMGHQVFVPSLTGLGERAHLFSGAINLDTHIGDVCGLVEAEGLEEFDLVGHSYGGMVITGVADRFAARIRTLTYLDAFLPENGQSALDLLGPEVAMANLAMAGELGGVAVPPPARHATRVPEHLRHYMTSRSPQAFATMIQKIKLSGDYRKITKRLYVSANIDQSKIFSGIYAKVGADPSWASMEVPSGHMLQLEMPEQVARIIHDFIG</sequence>
<dbReference type="Gene3D" id="3.40.50.1820">
    <property type="entry name" value="alpha/beta hydrolase"/>
    <property type="match status" value="1"/>
</dbReference>
<name>A0A068STS8_NEOGA</name>